<keyword evidence="5" id="KW-0732">Signal</keyword>
<comment type="caution">
    <text evidence="8">Lacks conserved residue(s) required for the propagation of feature annotation.</text>
</comment>
<dbReference type="GO" id="GO:0016788">
    <property type="term" value="F:hydrolase activity, acting on ester bonds"/>
    <property type="evidence" value="ECO:0007669"/>
    <property type="project" value="TreeGrafter"/>
</dbReference>
<keyword evidence="3 8" id="KW-0337">GPI-anchor biosynthesis</keyword>
<evidence type="ECO:0000256" key="3">
    <source>
        <dbReference type="ARBA" id="ARBA00022502"/>
    </source>
</evidence>
<keyword evidence="8" id="KW-0333">Golgi apparatus</keyword>
<dbReference type="GO" id="GO:0000139">
    <property type="term" value="C:Golgi membrane"/>
    <property type="evidence" value="ECO:0007669"/>
    <property type="project" value="UniProtKB-SubCell"/>
</dbReference>
<dbReference type="GO" id="GO:0005789">
    <property type="term" value="C:endoplasmic reticulum membrane"/>
    <property type="evidence" value="ECO:0007669"/>
    <property type="project" value="TreeGrafter"/>
</dbReference>
<reference evidence="10" key="1">
    <citation type="submission" date="2010-08" db="EMBL/GenBank/DDBJ databases">
        <authorList>
            <consortium name="Caenorhabditis japonica Sequencing Consortium"/>
            <person name="Wilson R.K."/>
        </authorList>
    </citation>
    <scope>NUCLEOTIDE SEQUENCE [LARGE SCALE GENOMIC DNA]</scope>
    <source>
        <strain evidence="10">DF5081</strain>
    </source>
</reference>
<evidence type="ECO:0000256" key="1">
    <source>
        <dbReference type="ARBA" id="ARBA00004127"/>
    </source>
</evidence>
<organism evidence="9 10">
    <name type="scientific">Caenorhabditis japonica</name>
    <dbReference type="NCBI Taxonomy" id="281687"/>
    <lineage>
        <taxon>Eukaryota</taxon>
        <taxon>Metazoa</taxon>
        <taxon>Ecdysozoa</taxon>
        <taxon>Nematoda</taxon>
        <taxon>Chromadorea</taxon>
        <taxon>Rhabditida</taxon>
        <taxon>Rhabditina</taxon>
        <taxon>Rhabditomorpha</taxon>
        <taxon>Rhabditoidea</taxon>
        <taxon>Rhabditidae</taxon>
        <taxon>Peloderinae</taxon>
        <taxon>Caenorhabditis</taxon>
    </lineage>
</organism>
<dbReference type="PANTHER" id="PTHR13148">
    <property type="entry name" value="PER1-RELATED"/>
    <property type="match status" value="1"/>
</dbReference>
<keyword evidence="6 8" id="KW-1133">Transmembrane helix</keyword>
<dbReference type="GO" id="GO:0006506">
    <property type="term" value="P:GPI anchor biosynthetic process"/>
    <property type="evidence" value="ECO:0007669"/>
    <property type="project" value="UniProtKB-KW"/>
</dbReference>
<feature type="transmembrane region" description="Helical" evidence="8">
    <location>
        <begin position="143"/>
        <end position="162"/>
    </location>
</feature>
<dbReference type="EnsemblMetazoa" id="CJA33411c.1">
    <property type="protein sequence ID" value="CJA33411c.1"/>
    <property type="gene ID" value="WBGene00209258"/>
</dbReference>
<comment type="subcellular location">
    <subcellularLocation>
        <location evidence="1">Endomembrane system</location>
        <topology evidence="1">Multi-pass membrane protein</topology>
    </subcellularLocation>
    <subcellularLocation>
        <location evidence="8">Golgi apparatus membrane</location>
        <topology evidence="8">Multi-pass membrane protein</topology>
    </subcellularLocation>
</comment>
<accession>A0A8R1EG72</accession>
<feature type="transmembrane region" description="Helical" evidence="8">
    <location>
        <begin position="113"/>
        <end position="131"/>
    </location>
</feature>
<dbReference type="Pfam" id="PF04080">
    <property type="entry name" value="Per1"/>
    <property type="match status" value="1"/>
</dbReference>
<feature type="transmembrane region" description="Helical" evidence="8">
    <location>
        <begin position="72"/>
        <end position="92"/>
    </location>
</feature>
<comment type="function">
    <text evidence="8">Involved in the lipid remodeling steps of GPI-anchor maturation.</text>
</comment>
<keyword evidence="4 8" id="KW-0812">Transmembrane</keyword>
<evidence type="ECO:0000256" key="8">
    <source>
        <dbReference type="RuleBase" id="RU365066"/>
    </source>
</evidence>
<dbReference type="Proteomes" id="UP000005237">
    <property type="component" value="Unassembled WGS sequence"/>
</dbReference>
<dbReference type="InterPro" id="IPR007217">
    <property type="entry name" value="Per1-like"/>
</dbReference>
<sequence length="207" mass="24092">MDDCRSIWYAQCARNCRQQFNCSAGFGTFDWVHGDCFWCRHNCMWDVVEKFESNFGTVPQFHGKWPFLAVPLPFGLIIQEPASLLFSLLNLLSVFKMLQMFKKIQNLPNRGLWITYAHVGVATWIASSVFHMFDCDVTEKLDYFGAFAFVLSAFYVSIIFTLPQLEYSRTGRIFRKTAPYAFVLKFLYHVRTGSIPRSSIPYQFYSV</sequence>
<reference evidence="9" key="2">
    <citation type="submission" date="2022-06" db="UniProtKB">
        <authorList>
            <consortium name="EnsemblMetazoa"/>
        </authorList>
    </citation>
    <scope>IDENTIFICATION</scope>
    <source>
        <strain evidence="9">DF5081</strain>
    </source>
</reference>
<evidence type="ECO:0000256" key="5">
    <source>
        <dbReference type="ARBA" id="ARBA00022729"/>
    </source>
</evidence>
<comment type="similarity">
    <text evidence="2 8">Belongs to the PGAP3 family.</text>
</comment>
<keyword evidence="10" id="KW-1185">Reference proteome</keyword>
<name>A0A8R1EG72_CAEJA</name>
<evidence type="ECO:0000256" key="2">
    <source>
        <dbReference type="ARBA" id="ARBA00006387"/>
    </source>
</evidence>
<evidence type="ECO:0000313" key="9">
    <source>
        <dbReference type="EnsemblMetazoa" id="CJA33411c.1"/>
    </source>
</evidence>
<evidence type="ECO:0000313" key="10">
    <source>
        <dbReference type="Proteomes" id="UP000005237"/>
    </source>
</evidence>
<evidence type="ECO:0000256" key="7">
    <source>
        <dbReference type="ARBA" id="ARBA00023136"/>
    </source>
</evidence>
<keyword evidence="7 8" id="KW-0472">Membrane</keyword>
<evidence type="ECO:0000256" key="4">
    <source>
        <dbReference type="ARBA" id="ARBA00022692"/>
    </source>
</evidence>
<protein>
    <recommendedName>
        <fullName evidence="8">Post-GPI attachment to proteins factor 3</fullName>
    </recommendedName>
</protein>
<evidence type="ECO:0000256" key="6">
    <source>
        <dbReference type="ARBA" id="ARBA00022989"/>
    </source>
</evidence>
<proteinExistence type="inferred from homology"/>
<dbReference type="AlphaFoldDB" id="A0A8R1EG72"/>
<dbReference type="PANTHER" id="PTHR13148:SF0">
    <property type="entry name" value="POST-GPI ATTACHMENT TO PROTEINS FACTOR 3"/>
    <property type="match status" value="1"/>
</dbReference>